<dbReference type="AlphaFoldDB" id="A0A919S4R7"/>
<keyword evidence="4" id="KW-1185">Reference proteome</keyword>
<comment type="caution">
    <text evidence="3">The sequence shown here is derived from an EMBL/GenBank/DDBJ whole genome shotgun (WGS) entry which is preliminary data.</text>
</comment>
<dbReference type="Proteomes" id="UP000681340">
    <property type="component" value="Unassembled WGS sequence"/>
</dbReference>
<evidence type="ECO:0000256" key="2">
    <source>
        <dbReference type="SAM" id="Phobius"/>
    </source>
</evidence>
<evidence type="ECO:0000313" key="4">
    <source>
        <dbReference type="Proteomes" id="UP000681340"/>
    </source>
</evidence>
<feature type="coiled-coil region" evidence="1">
    <location>
        <begin position="50"/>
        <end position="77"/>
    </location>
</feature>
<name>A0A919S4R7_9ACTN</name>
<reference evidence="3" key="1">
    <citation type="submission" date="2021-03" db="EMBL/GenBank/DDBJ databases">
        <title>Whole genome shotgun sequence of Actinoplanes auranticolor NBRC 12245.</title>
        <authorList>
            <person name="Komaki H."/>
            <person name="Tamura T."/>
        </authorList>
    </citation>
    <scope>NUCLEOTIDE SEQUENCE</scope>
    <source>
        <strain evidence="3">NBRC 12245</strain>
    </source>
</reference>
<organism evidence="3 4">
    <name type="scientific">Actinoplanes auranticolor</name>
    <dbReference type="NCBI Taxonomy" id="47988"/>
    <lineage>
        <taxon>Bacteria</taxon>
        <taxon>Bacillati</taxon>
        <taxon>Actinomycetota</taxon>
        <taxon>Actinomycetes</taxon>
        <taxon>Micromonosporales</taxon>
        <taxon>Micromonosporaceae</taxon>
        <taxon>Actinoplanes</taxon>
    </lineage>
</organism>
<dbReference type="RefSeq" id="WP_212987467.1">
    <property type="nucleotide sequence ID" value="NZ_BAABEA010000003.1"/>
</dbReference>
<protein>
    <submittedName>
        <fullName evidence="3">Uncharacterized protein</fullName>
    </submittedName>
</protein>
<dbReference type="EMBL" id="BOQL01000014">
    <property type="protein sequence ID" value="GIM64983.1"/>
    <property type="molecule type" value="Genomic_DNA"/>
</dbReference>
<evidence type="ECO:0000313" key="3">
    <source>
        <dbReference type="EMBL" id="GIM64983.1"/>
    </source>
</evidence>
<keyword evidence="2" id="KW-0812">Transmembrane</keyword>
<accession>A0A919S4R7</accession>
<evidence type="ECO:0000256" key="1">
    <source>
        <dbReference type="SAM" id="Coils"/>
    </source>
</evidence>
<keyword evidence="1" id="KW-0175">Coiled coil</keyword>
<gene>
    <name evidence="3" type="ORF">Aau02nite_13970</name>
</gene>
<proteinExistence type="predicted"/>
<keyword evidence="2" id="KW-0472">Membrane</keyword>
<keyword evidence="2" id="KW-1133">Transmembrane helix</keyword>
<feature type="transmembrane region" description="Helical" evidence="2">
    <location>
        <begin position="16"/>
        <end position="35"/>
    </location>
</feature>
<sequence length="256" mass="27693">MDFAVDIIVGNSGRMAAIWLTLILLAVVALFALALPRGVHRPRQISAWLAANAAQKRAEAERRAAEAAEAIRYAEEIAVAARGAANTAERRREECQRAQAAVEGAWQAYQQADAGLARARRAAAYGVPHAPITDEERADRAQALRRSAQAAYRRGDLSDTQLLDALTHRNGWDPALHPVEQELILARAAVTHRFSAYQDALDAEQAAWQASDVATAAVRSLRQEVASAEALAEAARAVLPENDRPARSTRRVPATA</sequence>